<dbReference type="EMBL" id="AFOC01000074">
    <property type="protein sequence ID" value="EGV50582.1"/>
    <property type="molecule type" value="Genomic_DNA"/>
</dbReference>
<reference evidence="1" key="1">
    <citation type="journal article" date="2011" name="ISME J.">
        <title>The endosymbionts of the deep-sea tubeworms Riftia pachyptila and Tevnia jerichonana share an identical physiology as revealed by proteogenomic analyses.</title>
        <authorList>
            <person name="Gardebrecht A."/>
            <person name="Markert S."/>
            <person name="Felbeck H."/>
            <person name="Thuermer A."/>
            <person name="Albrecht D."/>
            <person name="Wollherr A."/>
            <person name="Kabisch J."/>
            <person name="Lehmann R."/>
            <person name="Daniel R."/>
            <person name="Liesegang H."/>
            <person name="Hecker M."/>
            <person name="Sievert S.M."/>
            <person name="Schweder T."/>
        </authorList>
    </citation>
    <scope>NUCLEOTIDE SEQUENCE [LARGE SCALE GENOMIC DNA]</scope>
</reference>
<dbReference type="Proteomes" id="UP000004491">
    <property type="component" value="Unassembled WGS sequence"/>
</dbReference>
<organism evidence="1 2">
    <name type="scientific">endosymbiont of Riftia pachyptila</name>
    <name type="common">vent Ph05</name>
    <dbReference type="NCBI Taxonomy" id="1048808"/>
    <lineage>
        <taxon>Bacteria</taxon>
        <taxon>Pseudomonadati</taxon>
        <taxon>Pseudomonadota</taxon>
        <taxon>Gammaproteobacteria</taxon>
        <taxon>sulfur-oxidizing symbionts</taxon>
    </lineage>
</organism>
<dbReference type="AlphaFoldDB" id="G2DFM2"/>
<gene>
    <name evidence="1" type="ORF">Rifp1Sym_cu00080</name>
</gene>
<sequence>MIGLLLDSFDDVVDQALAMHHLQAFVIAAHAACLAAGENNGCDGVSVTHFF</sequence>
<evidence type="ECO:0000313" key="1">
    <source>
        <dbReference type="EMBL" id="EGV50582.1"/>
    </source>
</evidence>
<keyword evidence="2" id="KW-1185">Reference proteome</keyword>
<accession>G2DFM2</accession>
<evidence type="ECO:0000313" key="2">
    <source>
        <dbReference type="Proteomes" id="UP000004491"/>
    </source>
</evidence>
<protein>
    <submittedName>
        <fullName evidence="1">Uncharacterized protein</fullName>
    </submittedName>
</protein>
<comment type="caution">
    <text evidence="1">The sequence shown here is derived from an EMBL/GenBank/DDBJ whole genome shotgun (WGS) entry which is preliminary data.</text>
</comment>
<proteinExistence type="predicted"/>
<name>G2DFM2_9GAMM</name>